<reference evidence="2" key="1">
    <citation type="submission" date="2019-11" db="EMBL/GenBank/DDBJ databases">
        <authorList>
            <person name="Kojima H."/>
        </authorList>
    </citation>
    <scope>NUCLEOTIDE SEQUENCE</scope>
    <source>
        <strain evidence="2">H1576</strain>
    </source>
</reference>
<reference evidence="2" key="2">
    <citation type="submission" date="2021-04" db="EMBL/GenBank/DDBJ databases">
        <title>Isolation and characterization of a novel species of the genus Sulfurimonas.</title>
        <authorList>
            <person name="Fukui M."/>
        </authorList>
    </citation>
    <scope>NUCLEOTIDE SEQUENCE</scope>
    <source>
        <strain evidence="2">H1576</strain>
    </source>
</reference>
<accession>A0A975B2M8</accession>
<evidence type="ECO:0000313" key="2">
    <source>
        <dbReference type="EMBL" id="QSZ43106.1"/>
    </source>
</evidence>
<dbReference type="Pfam" id="PF00498">
    <property type="entry name" value="FHA"/>
    <property type="match status" value="1"/>
</dbReference>
<dbReference type="InterPro" id="IPR008984">
    <property type="entry name" value="SMAD_FHA_dom_sf"/>
</dbReference>
<evidence type="ECO:0000313" key="3">
    <source>
        <dbReference type="Proteomes" id="UP000671852"/>
    </source>
</evidence>
<gene>
    <name evidence="2" type="ORF">GJV85_08720</name>
</gene>
<dbReference type="SUPFAM" id="SSF49879">
    <property type="entry name" value="SMAD/FHA domain"/>
    <property type="match status" value="1"/>
</dbReference>
<keyword evidence="3" id="KW-1185">Reference proteome</keyword>
<evidence type="ECO:0000259" key="1">
    <source>
        <dbReference type="PROSITE" id="PS50006"/>
    </source>
</evidence>
<dbReference type="PANTHER" id="PTHR23308">
    <property type="entry name" value="NUCLEAR INHIBITOR OF PROTEIN PHOSPHATASE-1"/>
    <property type="match status" value="1"/>
</dbReference>
<dbReference type="SMART" id="SM00240">
    <property type="entry name" value="FHA"/>
    <property type="match status" value="1"/>
</dbReference>
<dbReference type="Proteomes" id="UP000671852">
    <property type="component" value="Chromosome"/>
</dbReference>
<dbReference type="InterPro" id="IPR050923">
    <property type="entry name" value="Cell_Proc_Reg/RNA_Proc"/>
</dbReference>
<dbReference type="CDD" id="cd00060">
    <property type="entry name" value="FHA"/>
    <property type="match status" value="1"/>
</dbReference>
<sequence length="183" mass="20815">MVKECPTCLHINPESYAECDECGTDLVGVDPIEESEVEVTQEQPQEPVDVIQEECAHSNLHGNYCLDCREYVKINEISTGEWSLQFPWGEYKIADYLWIGRIKPAPQDMTKELEKNFKNISRNHAQISVDDGKLYIVDLESTNGTFVNSQRIIPNQKVELTQESTLKLAKDLVIEISLKGVEL</sequence>
<dbReference type="InterPro" id="IPR000253">
    <property type="entry name" value="FHA_dom"/>
</dbReference>
<proteinExistence type="predicted"/>
<protein>
    <submittedName>
        <fullName evidence="2">FHA domain-containing protein</fullName>
    </submittedName>
</protein>
<dbReference type="EMBL" id="CP046072">
    <property type="protein sequence ID" value="QSZ43106.1"/>
    <property type="molecule type" value="Genomic_DNA"/>
</dbReference>
<feature type="domain" description="FHA" evidence="1">
    <location>
        <begin position="97"/>
        <end position="152"/>
    </location>
</feature>
<dbReference type="AlphaFoldDB" id="A0A975B2M8"/>
<name>A0A975B2M8_9BACT</name>
<dbReference type="PROSITE" id="PS50006">
    <property type="entry name" value="FHA_DOMAIN"/>
    <property type="match status" value="1"/>
</dbReference>
<organism evidence="2 3">
    <name type="scientific">Sulfurimonas aquatica</name>
    <dbReference type="NCBI Taxonomy" id="2672570"/>
    <lineage>
        <taxon>Bacteria</taxon>
        <taxon>Pseudomonadati</taxon>
        <taxon>Campylobacterota</taxon>
        <taxon>Epsilonproteobacteria</taxon>
        <taxon>Campylobacterales</taxon>
        <taxon>Sulfurimonadaceae</taxon>
        <taxon>Sulfurimonas</taxon>
    </lineage>
</organism>
<dbReference type="KEGG" id="saqt:GJV85_08720"/>
<dbReference type="Gene3D" id="2.60.200.20">
    <property type="match status" value="1"/>
</dbReference>